<dbReference type="Proteomes" id="UP001518989">
    <property type="component" value="Unassembled WGS sequence"/>
</dbReference>
<evidence type="ECO:0000256" key="5">
    <source>
        <dbReference type="ARBA" id="ARBA00022856"/>
    </source>
</evidence>
<accession>A0ABS3KKU0</accession>
<evidence type="ECO:0000256" key="3">
    <source>
        <dbReference type="ARBA" id="ARBA00022475"/>
    </source>
</evidence>
<feature type="transmembrane region" description="Helical" evidence="9">
    <location>
        <begin position="150"/>
        <end position="172"/>
    </location>
</feature>
<keyword evidence="6" id="KW-0653">Protein transport</keyword>
<evidence type="ECO:0000256" key="6">
    <source>
        <dbReference type="ARBA" id="ARBA00022927"/>
    </source>
</evidence>
<name>A0ABS3KKU0_9PROT</name>
<keyword evidence="3" id="KW-1003">Cell membrane</keyword>
<keyword evidence="8 9" id="KW-0472">Membrane</keyword>
<evidence type="ECO:0000256" key="2">
    <source>
        <dbReference type="ARBA" id="ARBA00022448"/>
    </source>
</evidence>
<keyword evidence="7 9" id="KW-1133">Transmembrane helix</keyword>
<dbReference type="PANTHER" id="PTHR43386:SF1">
    <property type="entry name" value="D,D-DIPEPTIDE TRANSPORT SYSTEM PERMEASE PROTEIN DDPC-RELATED"/>
    <property type="match status" value="1"/>
</dbReference>
<evidence type="ECO:0000256" key="7">
    <source>
        <dbReference type="ARBA" id="ARBA00022989"/>
    </source>
</evidence>
<comment type="similarity">
    <text evidence="9">Belongs to the binding-protein-dependent transport system permease family.</text>
</comment>
<evidence type="ECO:0000256" key="8">
    <source>
        <dbReference type="ARBA" id="ARBA00023136"/>
    </source>
</evidence>
<evidence type="ECO:0000259" key="10">
    <source>
        <dbReference type="PROSITE" id="PS50928"/>
    </source>
</evidence>
<evidence type="ECO:0000256" key="1">
    <source>
        <dbReference type="ARBA" id="ARBA00004651"/>
    </source>
</evidence>
<reference evidence="11 12" key="1">
    <citation type="submission" date="2020-09" db="EMBL/GenBank/DDBJ databases">
        <title>Roseomonas.</title>
        <authorList>
            <person name="Zhu W."/>
        </authorList>
    </citation>
    <scope>NUCLEOTIDE SEQUENCE [LARGE SCALE GENOMIC DNA]</scope>
    <source>
        <strain evidence="11 12">573</strain>
    </source>
</reference>
<protein>
    <submittedName>
        <fullName evidence="11">ABC transporter permease</fullName>
    </submittedName>
</protein>
<keyword evidence="2 9" id="KW-0813">Transport</keyword>
<keyword evidence="5" id="KW-0571">Peptide transport</keyword>
<evidence type="ECO:0000256" key="4">
    <source>
        <dbReference type="ARBA" id="ARBA00022692"/>
    </source>
</evidence>
<dbReference type="RefSeq" id="WP_207415470.1">
    <property type="nucleotide sequence ID" value="NZ_CP061179.1"/>
</dbReference>
<feature type="transmembrane region" description="Helical" evidence="9">
    <location>
        <begin position="12"/>
        <end position="34"/>
    </location>
</feature>
<dbReference type="InterPro" id="IPR035906">
    <property type="entry name" value="MetI-like_sf"/>
</dbReference>
<evidence type="ECO:0000256" key="9">
    <source>
        <dbReference type="RuleBase" id="RU363032"/>
    </source>
</evidence>
<sequence>MSALRSLLRRPAGAVGAAIVLVVAAVALLAPWLAPYDPLAVDLARKLAPPSAAHWLGTDQTGRDVLSRLLWGARPSLAVGLLAVVIGLLGGVTLGVTAAMLRGWWEQVAMRSMDGLASIPMLIWAIAIVGIIGVGPLPLGPFMLPNESKIVLLVGVLYMPPLARVAHGGALLEARADYVQARRLQGARTLSIMLGDVLPNCLSPVVVQATLLIAVGIVVEASLSFVGLGVEPPLPSWGGMLADARRFIFSGEWWTYVFPGLAISVTVIGFNLLGDALRDTLDPRKTAGAGRVVI</sequence>
<keyword evidence="4 9" id="KW-0812">Transmembrane</keyword>
<dbReference type="Pfam" id="PF12911">
    <property type="entry name" value="OppC_N"/>
    <property type="match status" value="1"/>
</dbReference>
<dbReference type="InterPro" id="IPR025966">
    <property type="entry name" value="OppC_N"/>
</dbReference>
<gene>
    <name evidence="11" type="ORF">IAI61_03540</name>
</gene>
<dbReference type="CDD" id="cd06261">
    <property type="entry name" value="TM_PBP2"/>
    <property type="match status" value="1"/>
</dbReference>
<feature type="transmembrane region" description="Helical" evidence="9">
    <location>
        <begin position="253"/>
        <end position="274"/>
    </location>
</feature>
<dbReference type="InterPro" id="IPR000515">
    <property type="entry name" value="MetI-like"/>
</dbReference>
<comment type="caution">
    <text evidence="11">The sequence shown here is derived from an EMBL/GenBank/DDBJ whole genome shotgun (WGS) entry which is preliminary data.</text>
</comment>
<dbReference type="PANTHER" id="PTHR43386">
    <property type="entry name" value="OLIGOPEPTIDE TRANSPORT SYSTEM PERMEASE PROTEIN APPC"/>
    <property type="match status" value="1"/>
</dbReference>
<evidence type="ECO:0000313" key="11">
    <source>
        <dbReference type="EMBL" id="MBO1078091.1"/>
    </source>
</evidence>
<dbReference type="InterPro" id="IPR050366">
    <property type="entry name" value="BP-dependent_transpt_permease"/>
</dbReference>
<feature type="transmembrane region" description="Helical" evidence="9">
    <location>
        <begin position="122"/>
        <end position="144"/>
    </location>
</feature>
<dbReference type="Gene3D" id="1.10.3720.10">
    <property type="entry name" value="MetI-like"/>
    <property type="match status" value="1"/>
</dbReference>
<dbReference type="PROSITE" id="PS50928">
    <property type="entry name" value="ABC_TM1"/>
    <property type="match status" value="1"/>
</dbReference>
<organism evidence="11 12">
    <name type="scientific">Roseomonas haemaphysalidis</name>
    <dbReference type="NCBI Taxonomy" id="2768162"/>
    <lineage>
        <taxon>Bacteria</taxon>
        <taxon>Pseudomonadati</taxon>
        <taxon>Pseudomonadota</taxon>
        <taxon>Alphaproteobacteria</taxon>
        <taxon>Acetobacterales</taxon>
        <taxon>Roseomonadaceae</taxon>
        <taxon>Roseomonas</taxon>
    </lineage>
</organism>
<dbReference type="Pfam" id="PF00528">
    <property type="entry name" value="BPD_transp_1"/>
    <property type="match status" value="1"/>
</dbReference>
<comment type="subcellular location">
    <subcellularLocation>
        <location evidence="1 9">Cell membrane</location>
        <topology evidence="1 9">Multi-pass membrane protein</topology>
    </subcellularLocation>
</comment>
<feature type="domain" description="ABC transmembrane type-1" evidence="10">
    <location>
        <begin position="73"/>
        <end position="274"/>
    </location>
</feature>
<evidence type="ECO:0000313" key="12">
    <source>
        <dbReference type="Proteomes" id="UP001518989"/>
    </source>
</evidence>
<proteinExistence type="inferred from homology"/>
<dbReference type="EMBL" id="JACTNG010000001">
    <property type="protein sequence ID" value="MBO1078091.1"/>
    <property type="molecule type" value="Genomic_DNA"/>
</dbReference>
<keyword evidence="12" id="KW-1185">Reference proteome</keyword>
<feature type="transmembrane region" description="Helical" evidence="9">
    <location>
        <begin position="193"/>
        <end position="219"/>
    </location>
</feature>
<feature type="transmembrane region" description="Helical" evidence="9">
    <location>
        <begin position="77"/>
        <end position="101"/>
    </location>
</feature>
<dbReference type="SUPFAM" id="SSF161098">
    <property type="entry name" value="MetI-like"/>
    <property type="match status" value="1"/>
</dbReference>